<proteinExistence type="inferred from homology"/>
<name>A0ABN7Z4M6_9BURK</name>
<dbReference type="InterPro" id="IPR036388">
    <property type="entry name" value="WH-like_DNA-bd_sf"/>
</dbReference>
<dbReference type="Pfam" id="PF03466">
    <property type="entry name" value="LysR_substrate"/>
    <property type="match status" value="1"/>
</dbReference>
<sequence length="318" mass="34572">MFLIFSMLATHTFDPASVEIHMLEELKAFVAVVDHTSLTKAAERLYLTQSAVSRRVQQLEEMLGTTLLDRSTRPPSVTAVGRRVYQSGATIIRDLDRLLSIPKDDEEPSGTFRIGLPQVIADVALFEIALRLKTSFPRLALRCRAEWSTTLQQAVSNGDLDAAILMLPTGSVPIGGMEAKHIARFDVLIVQSREKPLVPSQASIAELAEHEWVLNPQGCGYRALLQQAMEAVGKQMNLGIDVHGTATQLRLVAAGMGLGLAPRSLLAASSHLSELSVVDVSDFSLVFDLWLAHAKTLGNLTKALDVLHDALIDPVQPA</sequence>
<keyword evidence="3" id="KW-0238">DNA-binding</keyword>
<dbReference type="SUPFAM" id="SSF46785">
    <property type="entry name" value="Winged helix' DNA-binding domain"/>
    <property type="match status" value="1"/>
</dbReference>
<dbReference type="SUPFAM" id="SSF53850">
    <property type="entry name" value="Periplasmic binding protein-like II"/>
    <property type="match status" value="1"/>
</dbReference>
<dbReference type="PROSITE" id="PS50931">
    <property type="entry name" value="HTH_LYSR"/>
    <property type="match status" value="1"/>
</dbReference>
<dbReference type="InterPro" id="IPR005119">
    <property type="entry name" value="LysR_subst-bd"/>
</dbReference>
<dbReference type="CDD" id="cd05466">
    <property type="entry name" value="PBP2_LTTR_substrate"/>
    <property type="match status" value="1"/>
</dbReference>
<comment type="similarity">
    <text evidence="1">Belongs to the LysR transcriptional regulatory family.</text>
</comment>
<dbReference type="InterPro" id="IPR036390">
    <property type="entry name" value="WH_DNA-bd_sf"/>
</dbReference>
<dbReference type="Gene3D" id="3.40.190.10">
    <property type="entry name" value="Periplasmic binding protein-like II"/>
    <property type="match status" value="2"/>
</dbReference>
<evidence type="ECO:0000313" key="6">
    <source>
        <dbReference type="EMBL" id="CAG9180138.1"/>
    </source>
</evidence>
<dbReference type="Pfam" id="PF00126">
    <property type="entry name" value="HTH_1"/>
    <property type="match status" value="1"/>
</dbReference>
<keyword evidence="7" id="KW-1185">Reference proteome</keyword>
<dbReference type="PANTHER" id="PTHR30126:SF39">
    <property type="entry name" value="HTH-TYPE TRANSCRIPTIONAL REGULATOR CYSL"/>
    <property type="match status" value="1"/>
</dbReference>
<dbReference type="Proteomes" id="UP000706525">
    <property type="component" value="Unassembled WGS sequence"/>
</dbReference>
<feature type="domain" description="HTH lysR-type" evidence="5">
    <location>
        <begin position="23"/>
        <end position="78"/>
    </location>
</feature>
<evidence type="ECO:0000256" key="1">
    <source>
        <dbReference type="ARBA" id="ARBA00009437"/>
    </source>
</evidence>
<dbReference type="PRINTS" id="PR00039">
    <property type="entry name" value="HTHLYSR"/>
</dbReference>
<keyword evidence="2" id="KW-0805">Transcription regulation</keyword>
<dbReference type="EMBL" id="CAJZAG010000009">
    <property type="protein sequence ID" value="CAG9180138.1"/>
    <property type="molecule type" value="Genomic_DNA"/>
</dbReference>
<evidence type="ECO:0000259" key="5">
    <source>
        <dbReference type="PROSITE" id="PS50931"/>
    </source>
</evidence>
<dbReference type="InterPro" id="IPR000847">
    <property type="entry name" value="LysR_HTH_N"/>
</dbReference>
<reference evidence="6 7" key="1">
    <citation type="submission" date="2021-08" db="EMBL/GenBank/DDBJ databases">
        <authorList>
            <person name="Peeters C."/>
        </authorList>
    </citation>
    <scope>NUCLEOTIDE SEQUENCE [LARGE SCALE GENOMIC DNA]</scope>
    <source>
        <strain evidence="6 7">LMG 32289</strain>
    </source>
</reference>
<evidence type="ECO:0000256" key="2">
    <source>
        <dbReference type="ARBA" id="ARBA00023015"/>
    </source>
</evidence>
<protein>
    <submittedName>
        <fullName evidence="6">HTH-type transcriptional regulator YofA</fullName>
    </submittedName>
</protein>
<dbReference type="Gene3D" id="1.10.10.10">
    <property type="entry name" value="Winged helix-like DNA-binding domain superfamily/Winged helix DNA-binding domain"/>
    <property type="match status" value="1"/>
</dbReference>
<keyword evidence="4" id="KW-0804">Transcription</keyword>
<accession>A0ABN7Z4M6</accession>
<evidence type="ECO:0000256" key="4">
    <source>
        <dbReference type="ARBA" id="ARBA00023163"/>
    </source>
</evidence>
<dbReference type="PANTHER" id="PTHR30126">
    <property type="entry name" value="HTH-TYPE TRANSCRIPTIONAL REGULATOR"/>
    <property type="match status" value="1"/>
</dbReference>
<comment type="caution">
    <text evidence="6">The sequence shown here is derived from an EMBL/GenBank/DDBJ whole genome shotgun (WGS) entry which is preliminary data.</text>
</comment>
<evidence type="ECO:0000256" key="3">
    <source>
        <dbReference type="ARBA" id="ARBA00023125"/>
    </source>
</evidence>
<gene>
    <name evidence="6" type="primary">yofA_2</name>
    <name evidence="6" type="ORF">LMG32289_04522</name>
</gene>
<organism evidence="6 7">
    <name type="scientific">Cupriavidus pampae</name>
    <dbReference type="NCBI Taxonomy" id="659251"/>
    <lineage>
        <taxon>Bacteria</taxon>
        <taxon>Pseudomonadati</taxon>
        <taxon>Pseudomonadota</taxon>
        <taxon>Betaproteobacteria</taxon>
        <taxon>Burkholderiales</taxon>
        <taxon>Burkholderiaceae</taxon>
        <taxon>Cupriavidus</taxon>
    </lineage>
</organism>
<evidence type="ECO:0000313" key="7">
    <source>
        <dbReference type="Proteomes" id="UP000706525"/>
    </source>
</evidence>